<evidence type="ECO:0000256" key="4">
    <source>
        <dbReference type="ARBA" id="ARBA00023163"/>
    </source>
</evidence>
<dbReference type="Pfam" id="PF04769">
    <property type="entry name" value="MATalpha_HMGbox"/>
    <property type="match status" value="1"/>
</dbReference>
<evidence type="ECO:0000256" key="5">
    <source>
        <dbReference type="ARBA" id="ARBA00023242"/>
    </source>
</evidence>
<evidence type="ECO:0000256" key="7">
    <source>
        <dbReference type="RuleBase" id="RU003516"/>
    </source>
</evidence>
<evidence type="ECO:0000313" key="10">
    <source>
        <dbReference type="EMBL" id="KAF1958727.1"/>
    </source>
</evidence>
<feature type="region of interest" description="Disordered" evidence="8">
    <location>
        <begin position="315"/>
        <end position="341"/>
    </location>
</feature>
<evidence type="ECO:0000256" key="6">
    <source>
        <dbReference type="ARBA" id="ARBA00035106"/>
    </source>
</evidence>
<comment type="subcellular location">
    <subcellularLocation>
        <location evidence="7">Nucleus</location>
    </subcellularLocation>
</comment>
<dbReference type="GO" id="GO:0005634">
    <property type="term" value="C:nucleus"/>
    <property type="evidence" value="ECO:0007669"/>
    <property type="project" value="UniProtKB-SubCell"/>
</dbReference>
<evidence type="ECO:0000256" key="1">
    <source>
        <dbReference type="ARBA" id="ARBA00015083"/>
    </source>
</evidence>
<keyword evidence="11" id="KW-1185">Reference proteome</keyword>
<comment type="function">
    <text evidence="6">Mating type proteins are sequence specific DNA-binding proteins that act as master switches in fungal differentiation by controlling gene expression in a cell type-specific fashion. Transcriptional activator that induces the transcription of alpha-specific genes.</text>
</comment>
<sequence length="362" mass="39862">MATTKMSRAGSMPRDPTNPEIGIFLASRTGHQMVQLMQAMRDPAAQATLTTALLIGPPLVAARAAPVEKPKKALNAFVGFRCYYIAIPTFKQYPMKKLSNPMSALWEADPNKPLWLLLAKAWSTIRDQTGKDQAPLDEFFSLVCPRFRIPSPENYLDLMGWYISTDEDGTPTVSRNPLSMSLPYDAGAAAASLSVEDIIEYAQSHGYAHDYVHHANLTSSTFLGHSAGQAVAMTESATDVQDRRLAARNKRRAQRQEARETGFSAEMQKQIMNAHALDNTPTITSAHPQHHLYGLPRYNAAVDFNTPFHNHLPAAMSNNTLGRNDNGEGHSRNAASDSTDWSAFRSGADADVSLPNVNHWQE</sequence>
<keyword evidence="4 7" id="KW-0804">Transcription</keyword>
<dbReference type="OrthoDB" id="5398665at2759"/>
<keyword evidence="2 7" id="KW-0805">Transcription regulation</keyword>
<evidence type="ECO:0000256" key="3">
    <source>
        <dbReference type="ARBA" id="ARBA00023125"/>
    </source>
</evidence>
<keyword evidence="3 7" id="KW-0238">DNA-binding</keyword>
<reference evidence="10" key="1">
    <citation type="journal article" date="2020" name="Stud. Mycol.">
        <title>101 Dothideomycetes genomes: a test case for predicting lifestyles and emergence of pathogens.</title>
        <authorList>
            <person name="Haridas S."/>
            <person name="Albert R."/>
            <person name="Binder M."/>
            <person name="Bloem J."/>
            <person name="Labutti K."/>
            <person name="Salamov A."/>
            <person name="Andreopoulos B."/>
            <person name="Baker S."/>
            <person name="Barry K."/>
            <person name="Bills G."/>
            <person name="Bluhm B."/>
            <person name="Cannon C."/>
            <person name="Castanera R."/>
            <person name="Culley D."/>
            <person name="Daum C."/>
            <person name="Ezra D."/>
            <person name="Gonzalez J."/>
            <person name="Henrissat B."/>
            <person name="Kuo A."/>
            <person name="Liang C."/>
            <person name="Lipzen A."/>
            <person name="Lutzoni F."/>
            <person name="Magnuson J."/>
            <person name="Mondo S."/>
            <person name="Nolan M."/>
            <person name="Ohm R."/>
            <person name="Pangilinan J."/>
            <person name="Park H.-J."/>
            <person name="Ramirez L."/>
            <person name="Alfaro M."/>
            <person name="Sun H."/>
            <person name="Tritt A."/>
            <person name="Yoshinaga Y."/>
            <person name="Zwiers L.-H."/>
            <person name="Turgeon B."/>
            <person name="Goodwin S."/>
            <person name="Spatafora J."/>
            <person name="Crous P."/>
            <person name="Grigoriev I."/>
        </authorList>
    </citation>
    <scope>NUCLEOTIDE SEQUENCE</scope>
    <source>
        <strain evidence="10">CBS 675.92</strain>
    </source>
</reference>
<evidence type="ECO:0000313" key="11">
    <source>
        <dbReference type="Proteomes" id="UP000800035"/>
    </source>
</evidence>
<dbReference type="Proteomes" id="UP000800035">
    <property type="component" value="Unassembled WGS sequence"/>
</dbReference>
<evidence type="ECO:0000256" key="2">
    <source>
        <dbReference type="ARBA" id="ARBA00023015"/>
    </source>
</evidence>
<keyword evidence="5 7" id="KW-0539">Nucleus</keyword>
<organism evidence="10 11">
    <name type="scientific">Byssothecium circinans</name>
    <dbReference type="NCBI Taxonomy" id="147558"/>
    <lineage>
        <taxon>Eukaryota</taxon>
        <taxon>Fungi</taxon>
        <taxon>Dikarya</taxon>
        <taxon>Ascomycota</taxon>
        <taxon>Pezizomycotina</taxon>
        <taxon>Dothideomycetes</taxon>
        <taxon>Pleosporomycetidae</taxon>
        <taxon>Pleosporales</taxon>
        <taxon>Massarineae</taxon>
        <taxon>Massarinaceae</taxon>
        <taxon>Byssothecium</taxon>
    </lineage>
</organism>
<gene>
    <name evidence="10" type="ORF">CC80DRAFT_18133</name>
</gene>
<proteinExistence type="inferred from homology"/>
<accession>A0A6A5UC99</accession>
<dbReference type="InterPro" id="IPR006856">
    <property type="entry name" value="MATalpha_HMGbox"/>
</dbReference>
<name>A0A6A5UC99_9PLEO</name>
<dbReference type="GO" id="GO:0045895">
    <property type="term" value="P:positive regulation of mating-type specific transcription, DNA-templated"/>
    <property type="evidence" value="ECO:0007669"/>
    <property type="project" value="InterPro"/>
</dbReference>
<dbReference type="GO" id="GO:0008301">
    <property type="term" value="F:DNA binding, bending"/>
    <property type="evidence" value="ECO:0007669"/>
    <property type="project" value="InterPro"/>
</dbReference>
<evidence type="ECO:0000259" key="9">
    <source>
        <dbReference type="PROSITE" id="PS51325"/>
    </source>
</evidence>
<evidence type="ECO:0000256" key="8">
    <source>
        <dbReference type="SAM" id="MobiDB-lite"/>
    </source>
</evidence>
<protein>
    <recommendedName>
        <fullName evidence="1">Mating-type protein MAT-1</fullName>
    </recommendedName>
</protein>
<dbReference type="PROSITE" id="PS51325">
    <property type="entry name" value="ALPHA_BOX"/>
    <property type="match status" value="1"/>
</dbReference>
<comment type="similarity">
    <text evidence="7">Belongs to the MATALPHA1 family.</text>
</comment>
<dbReference type="AlphaFoldDB" id="A0A6A5UC99"/>
<feature type="region of interest" description="Disordered" evidence="8">
    <location>
        <begin position="1"/>
        <end position="20"/>
    </location>
</feature>
<feature type="domain" description="Alpha box" evidence="9">
    <location>
        <begin position="69"/>
        <end position="126"/>
    </location>
</feature>
<dbReference type="EMBL" id="ML976986">
    <property type="protein sequence ID" value="KAF1958727.1"/>
    <property type="molecule type" value="Genomic_DNA"/>
</dbReference>